<keyword evidence="4" id="KW-1185">Reference proteome</keyword>
<dbReference type="PANTHER" id="PTHR13622:SF8">
    <property type="entry name" value="THIAMIN PYROPHOSPHOKINASE 1"/>
    <property type="match status" value="1"/>
</dbReference>
<name>A0A427YHJ4_9TREE</name>
<evidence type="ECO:0000259" key="2">
    <source>
        <dbReference type="PROSITE" id="PS51462"/>
    </source>
</evidence>
<dbReference type="Gene3D" id="3.90.79.10">
    <property type="entry name" value="Nucleoside Triphosphate Pyrophosphohydrolase"/>
    <property type="match status" value="1"/>
</dbReference>
<gene>
    <name evidence="3" type="ORF">EHS25_001220</name>
</gene>
<dbReference type="FunFam" id="3.90.79.10:FF:000019">
    <property type="entry name" value="Thiamin pyrophosphokinase, putative"/>
    <property type="match status" value="1"/>
</dbReference>
<proteinExistence type="predicted"/>
<dbReference type="Proteomes" id="UP000279259">
    <property type="component" value="Unassembled WGS sequence"/>
</dbReference>
<sequence>MRSLLPIIAAADNFPSHPGRFPTSHPLTSERYVPFHLTFSDHQRGLAPVGLLRPDVLAEMLADERDAETCPWQFHHVAVPSGKPIDSAGSAGSSRAADAEPTVREGEEESMDIEEELELQVECVFLADWVVRGGKETMGRVMNETAVRWRDAGKFGEALGGWRNEHYAIYADPSSSALPARSAGTSSGTGASTDGQTMSNAAFPLERAAVRGEGEGMKIWVPRRSATKATFPSKLDQSVAGGIVAGMTPFETLVKECDEEASLPESLVRSRAKFNGVVTYFYITPGGYLQPGKYTYDLQLPSSDSEEYVRPHPHDDEVESFALLTIPQVLEALHAGEFKPNCGLILVDFLIRHGLVTPENEPNLLEIRWRTARRLGVAMPA</sequence>
<dbReference type="PANTHER" id="PTHR13622">
    <property type="entry name" value="THIAMIN PYROPHOSPHOKINASE"/>
    <property type="match status" value="1"/>
</dbReference>
<dbReference type="PROSITE" id="PS51462">
    <property type="entry name" value="NUDIX"/>
    <property type="match status" value="1"/>
</dbReference>
<dbReference type="STRING" id="1890683.A0A427YHJ4"/>
<dbReference type="OrthoDB" id="10261522at2759"/>
<dbReference type="EMBL" id="RSCD01000010">
    <property type="protein sequence ID" value="RSH90615.1"/>
    <property type="molecule type" value="Genomic_DNA"/>
</dbReference>
<feature type="region of interest" description="Disordered" evidence="1">
    <location>
        <begin position="176"/>
        <end position="197"/>
    </location>
</feature>
<dbReference type="SUPFAM" id="SSF55811">
    <property type="entry name" value="Nudix"/>
    <property type="match status" value="1"/>
</dbReference>
<dbReference type="CDD" id="cd03676">
    <property type="entry name" value="NUDIX_Tnr3_like"/>
    <property type="match status" value="1"/>
</dbReference>
<accession>A0A427YHJ4</accession>
<reference evidence="3 4" key="1">
    <citation type="submission" date="2018-11" db="EMBL/GenBank/DDBJ databases">
        <title>Genome sequence of Saitozyma podzolica DSM 27192.</title>
        <authorList>
            <person name="Aliyu H."/>
            <person name="Gorte O."/>
            <person name="Ochsenreither K."/>
        </authorList>
    </citation>
    <scope>NUCLEOTIDE SEQUENCE [LARGE SCALE GENOMIC DNA]</scope>
    <source>
        <strain evidence="3 4">DSM 27192</strain>
    </source>
</reference>
<dbReference type="AlphaFoldDB" id="A0A427YHJ4"/>
<dbReference type="Pfam" id="PF00293">
    <property type="entry name" value="NUDIX"/>
    <property type="match status" value="1"/>
</dbReference>
<protein>
    <recommendedName>
        <fullName evidence="2">Nudix hydrolase domain-containing protein</fullName>
    </recommendedName>
</protein>
<feature type="compositionally biased region" description="Low complexity" evidence="1">
    <location>
        <begin position="182"/>
        <end position="197"/>
    </location>
</feature>
<feature type="region of interest" description="Disordered" evidence="1">
    <location>
        <begin position="81"/>
        <end position="111"/>
    </location>
</feature>
<organism evidence="3 4">
    <name type="scientific">Saitozyma podzolica</name>
    <dbReference type="NCBI Taxonomy" id="1890683"/>
    <lineage>
        <taxon>Eukaryota</taxon>
        <taxon>Fungi</taxon>
        <taxon>Dikarya</taxon>
        <taxon>Basidiomycota</taxon>
        <taxon>Agaricomycotina</taxon>
        <taxon>Tremellomycetes</taxon>
        <taxon>Tremellales</taxon>
        <taxon>Trimorphomycetaceae</taxon>
        <taxon>Saitozyma</taxon>
    </lineage>
</organism>
<dbReference type="GO" id="GO:0044715">
    <property type="term" value="F:8-oxo-dGDP phosphatase activity"/>
    <property type="evidence" value="ECO:0007669"/>
    <property type="project" value="UniProtKB-ARBA"/>
</dbReference>
<comment type="caution">
    <text evidence="3">The sequence shown here is derived from an EMBL/GenBank/DDBJ whole genome shotgun (WGS) entry which is preliminary data.</text>
</comment>
<feature type="compositionally biased region" description="Low complexity" evidence="1">
    <location>
        <begin position="86"/>
        <end position="96"/>
    </location>
</feature>
<feature type="domain" description="Nudix hydrolase" evidence="2">
    <location>
        <begin position="195"/>
        <end position="346"/>
    </location>
</feature>
<evidence type="ECO:0000313" key="3">
    <source>
        <dbReference type="EMBL" id="RSH90615.1"/>
    </source>
</evidence>
<dbReference type="InterPro" id="IPR015797">
    <property type="entry name" value="NUDIX_hydrolase-like_dom_sf"/>
</dbReference>
<evidence type="ECO:0000256" key="1">
    <source>
        <dbReference type="SAM" id="MobiDB-lite"/>
    </source>
</evidence>
<dbReference type="InterPro" id="IPR000086">
    <property type="entry name" value="NUDIX_hydrolase_dom"/>
</dbReference>
<evidence type="ECO:0000313" key="4">
    <source>
        <dbReference type="Proteomes" id="UP000279259"/>
    </source>
</evidence>